<dbReference type="OrthoDB" id="5694214at2"/>
<feature type="domain" description="RagB/SusD" evidence="6">
    <location>
        <begin position="307"/>
        <end position="583"/>
    </location>
</feature>
<keyword evidence="9" id="KW-1185">Reference proteome</keyword>
<keyword evidence="3" id="KW-0732">Signal</keyword>
<evidence type="ECO:0000259" key="7">
    <source>
        <dbReference type="Pfam" id="PF14322"/>
    </source>
</evidence>
<comment type="caution">
    <text evidence="8">The sequence shown here is derived from an EMBL/GenBank/DDBJ whole genome shotgun (WGS) entry which is preliminary data.</text>
</comment>
<keyword evidence="5" id="KW-0998">Cell outer membrane</keyword>
<proteinExistence type="inferred from homology"/>
<dbReference type="SUPFAM" id="SSF48452">
    <property type="entry name" value="TPR-like"/>
    <property type="match status" value="1"/>
</dbReference>
<dbReference type="Pfam" id="PF07980">
    <property type="entry name" value="SusD_RagB"/>
    <property type="match status" value="1"/>
</dbReference>
<evidence type="ECO:0000256" key="1">
    <source>
        <dbReference type="ARBA" id="ARBA00004442"/>
    </source>
</evidence>
<accession>A0A4R6ILY5</accession>
<dbReference type="Gene3D" id="1.25.40.390">
    <property type="match status" value="1"/>
</dbReference>
<gene>
    <name evidence="8" type="ORF">CLV32_2104</name>
</gene>
<evidence type="ECO:0000259" key="6">
    <source>
        <dbReference type="Pfam" id="PF07980"/>
    </source>
</evidence>
<protein>
    <submittedName>
        <fullName evidence="8">Putative outer membrane starch-binding protein</fullName>
    </submittedName>
</protein>
<dbReference type="InterPro" id="IPR033985">
    <property type="entry name" value="SusD-like_N"/>
</dbReference>
<organism evidence="8 9">
    <name type="scientific">Pedobacter duraquae</name>
    <dbReference type="NCBI Taxonomy" id="425511"/>
    <lineage>
        <taxon>Bacteria</taxon>
        <taxon>Pseudomonadati</taxon>
        <taxon>Bacteroidota</taxon>
        <taxon>Sphingobacteriia</taxon>
        <taxon>Sphingobacteriales</taxon>
        <taxon>Sphingobacteriaceae</taxon>
        <taxon>Pedobacter</taxon>
    </lineage>
</organism>
<dbReference type="GO" id="GO:0009279">
    <property type="term" value="C:cell outer membrane"/>
    <property type="evidence" value="ECO:0007669"/>
    <property type="project" value="UniProtKB-SubCell"/>
</dbReference>
<evidence type="ECO:0000256" key="4">
    <source>
        <dbReference type="ARBA" id="ARBA00023136"/>
    </source>
</evidence>
<comment type="subcellular location">
    <subcellularLocation>
        <location evidence="1">Cell outer membrane</location>
    </subcellularLocation>
</comment>
<keyword evidence="4" id="KW-0472">Membrane</keyword>
<dbReference type="InterPro" id="IPR011990">
    <property type="entry name" value="TPR-like_helical_dom_sf"/>
</dbReference>
<evidence type="ECO:0000313" key="9">
    <source>
        <dbReference type="Proteomes" id="UP000295499"/>
    </source>
</evidence>
<evidence type="ECO:0000256" key="5">
    <source>
        <dbReference type="ARBA" id="ARBA00023237"/>
    </source>
</evidence>
<comment type="similarity">
    <text evidence="2">Belongs to the SusD family.</text>
</comment>
<evidence type="ECO:0000313" key="8">
    <source>
        <dbReference type="EMBL" id="TDO23117.1"/>
    </source>
</evidence>
<dbReference type="Proteomes" id="UP000295499">
    <property type="component" value="Unassembled WGS sequence"/>
</dbReference>
<dbReference type="EMBL" id="SNWM01000002">
    <property type="protein sequence ID" value="TDO23117.1"/>
    <property type="molecule type" value="Genomic_DNA"/>
</dbReference>
<name>A0A4R6ILY5_9SPHI</name>
<dbReference type="RefSeq" id="WP_133555035.1">
    <property type="nucleotide sequence ID" value="NZ_SNWM01000002.1"/>
</dbReference>
<sequence>MKKIFTILLVATVMFSCKKSGFLDDKTNGLTEDAVFTDSIQTINFLNRVYVDAGYSFGPSRFNSAGGSGNTELATDNAEGNNNLSVWADSYVQGVIGSNNVLTNFATDKDFWTTPYKNIRRINLLLSKLPEAPLSAGMKNRMRGEARFLRAYYYHYMLVAFGGIPLIGDQVFGINDIINLPRSSFSDCISYLTSELDAAAVELATVAYKDIDYGRVTKGACLALKSRVLLYAASPLFNGGAVTTSPAVVPLISYPTADNNRWMTAANAAEAVINSGLYSLNVDNATRPGNGFYQLFLKRVNSEYIFAYNRPAQKEFETFYLPPTRSGSSVMKPTQSLAEAFPMRDGKSIKESTTYNPNDPYVNRDPRFEFSLIYNGLSYLSNTGVKTQVFTYSSTGSTIANTTADAYTPQNKFTGYFSRKMLDENLTNASSGTTERAWPLIRYAEMLLNYAEAITEAGQPEKAYDKLKLLRDRAGILPGADGLYGLKANMSVAEMREVVRNERRIEMAFEDQRWNDIRRWKIAATVLKGFNSVDIITRSATNTYKHTIGTAPRPLNFRDAMYLLPLPLAEIQKMPLMVQNPGY</sequence>
<dbReference type="PROSITE" id="PS51257">
    <property type="entry name" value="PROKAR_LIPOPROTEIN"/>
    <property type="match status" value="1"/>
</dbReference>
<dbReference type="AlphaFoldDB" id="A0A4R6ILY5"/>
<dbReference type="Pfam" id="PF14322">
    <property type="entry name" value="SusD-like_3"/>
    <property type="match status" value="1"/>
</dbReference>
<evidence type="ECO:0000256" key="2">
    <source>
        <dbReference type="ARBA" id="ARBA00006275"/>
    </source>
</evidence>
<reference evidence="8 9" key="1">
    <citation type="submission" date="2019-03" db="EMBL/GenBank/DDBJ databases">
        <title>Genomic Encyclopedia of Archaeal and Bacterial Type Strains, Phase II (KMG-II): from individual species to whole genera.</title>
        <authorList>
            <person name="Goeker M."/>
        </authorList>
    </citation>
    <scope>NUCLEOTIDE SEQUENCE [LARGE SCALE GENOMIC DNA]</scope>
    <source>
        <strain evidence="8 9">DSM 19034</strain>
    </source>
</reference>
<evidence type="ECO:0000256" key="3">
    <source>
        <dbReference type="ARBA" id="ARBA00022729"/>
    </source>
</evidence>
<feature type="domain" description="SusD-like N-terminal" evidence="7">
    <location>
        <begin position="72"/>
        <end position="230"/>
    </location>
</feature>
<dbReference type="InterPro" id="IPR012944">
    <property type="entry name" value="SusD_RagB_dom"/>
</dbReference>